<dbReference type="PANTHER" id="PTHR35530">
    <property type="entry name" value="TAUTOMERASE-RELATED"/>
    <property type="match status" value="1"/>
</dbReference>
<evidence type="ECO:0000256" key="1">
    <source>
        <dbReference type="ARBA" id="ARBA00006723"/>
    </source>
</evidence>
<dbReference type="Proteomes" id="UP000283474">
    <property type="component" value="Chromosome"/>
</dbReference>
<dbReference type="AlphaFoldDB" id="A0A410G8P5"/>
<dbReference type="SUPFAM" id="SSF55331">
    <property type="entry name" value="Tautomerase/MIF"/>
    <property type="match status" value="1"/>
</dbReference>
<evidence type="ECO:0000256" key="3">
    <source>
        <dbReference type="PIRSR" id="PIRSR618191-1"/>
    </source>
</evidence>
<feature type="domain" description="4-oxalocrotonate tautomerase-like" evidence="5">
    <location>
        <begin position="2"/>
        <end position="56"/>
    </location>
</feature>
<reference evidence="6 7" key="1">
    <citation type="submission" date="2017-08" db="EMBL/GenBank/DDBJ databases">
        <authorList>
            <person name="Park S.-J."/>
            <person name="Kim H."/>
        </authorList>
    </citation>
    <scope>NUCLEOTIDE SEQUENCE [LARGE SCALE GENOMIC DNA]</scope>
    <source>
        <strain evidence="7">ye3</strain>
    </source>
</reference>
<dbReference type="EC" id="5.3.2.-" evidence="4"/>
<dbReference type="InterPro" id="IPR018191">
    <property type="entry name" value="4-OT"/>
</dbReference>
<keyword evidence="2 4" id="KW-0413">Isomerase</keyword>
<accession>A0A410G8P5</accession>
<protein>
    <recommendedName>
        <fullName evidence="4">Tautomerase</fullName>
        <ecNumber evidence="4">5.3.2.-</ecNumber>
    </recommendedName>
</protein>
<evidence type="ECO:0000313" key="7">
    <source>
        <dbReference type="Proteomes" id="UP000283474"/>
    </source>
</evidence>
<proteinExistence type="inferred from homology"/>
<evidence type="ECO:0000256" key="4">
    <source>
        <dbReference type="RuleBase" id="RU362032"/>
    </source>
</evidence>
<dbReference type="Pfam" id="PF01361">
    <property type="entry name" value="Tautomerase"/>
    <property type="match status" value="1"/>
</dbReference>
<feature type="active site" description="Proton acceptor; via imino nitrogen" evidence="3">
    <location>
        <position position="2"/>
    </location>
</feature>
<dbReference type="PANTHER" id="PTHR35530:SF1">
    <property type="entry name" value="2-HYDROXYMUCONATE TAUTOMERASE"/>
    <property type="match status" value="1"/>
</dbReference>
<dbReference type="InterPro" id="IPR014347">
    <property type="entry name" value="Tautomerase/MIF_sf"/>
</dbReference>
<keyword evidence="7" id="KW-1185">Reference proteome</keyword>
<dbReference type="OrthoDB" id="8527422at2"/>
<sequence length="63" mass="7036">MPIIEVNMFEGRTSQQKREMISAVTQAVAQTLDVPETNVRIIIRELSKDNFGIGGKTAFELGR</sequence>
<evidence type="ECO:0000313" key="6">
    <source>
        <dbReference type="EMBL" id="QAA92646.1"/>
    </source>
</evidence>
<dbReference type="NCBIfam" id="NF002571">
    <property type="entry name" value="PRK02220.1"/>
    <property type="match status" value="1"/>
</dbReference>
<dbReference type="Gene3D" id="3.30.429.10">
    <property type="entry name" value="Macrophage Migration Inhibitory Factor"/>
    <property type="match status" value="1"/>
</dbReference>
<comment type="similarity">
    <text evidence="1 4">Belongs to the 4-oxalocrotonate tautomerase family.</text>
</comment>
<evidence type="ECO:0000259" key="5">
    <source>
        <dbReference type="Pfam" id="PF01361"/>
    </source>
</evidence>
<dbReference type="RefSeq" id="WP_128353699.1">
    <property type="nucleotide sequence ID" value="NZ_CP022987.1"/>
</dbReference>
<name>A0A410G8P5_9BURK</name>
<dbReference type="EMBL" id="CP022987">
    <property type="protein sequence ID" value="QAA92646.1"/>
    <property type="molecule type" value="Genomic_DNA"/>
</dbReference>
<dbReference type="InterPro" id="IPR004370">
    <property type="entry name" value="4-OT-like_dom"/>
</dbReference>
<organism evidence="6 7">
    <name type="scientific">Pollutimonas thiosulfatoxidans</name>
    <dbReference type="NCBI Taxonomy" id="2028345"/>
    <lineage>
        <taxon>Bacteria</taxon>
        <taxon>Pseudomonadati</taxon>
        <taxon>Pseudomonadota</taxon>
        <taxon>Betaproteobacteria</taxon>
        <taxon>Burkholderiales</taxon>
        <taxon>Alcaligenaceae</taxon>
        <taxon>Pollutimonas</taxon>
    </lineage>
</organism>
<gene>
    <name evidence="6" type="ORF">CKA81_01390</name>
</gene>
<dbReference type="GO" id="GO:0016853">
    <property type="term" value="F:isomerase activity"/>
    <property type="evidence" value="ECO:0007669"/>
    <property type="project" value="UniProtKB-UniRule"/>
</dbReference>
<dbReference type="NCBIfam" id="TIGR00013">
    <property type="entry name" value="taut"/>
    <property type="match status" value="1"/>
</dbReference>
<evidence type="ECO:0000256" key="2">
    <source>
        <dbReference type="ARBA" id="ARBA00023235"/>
    </source>
</evidence>
<dbReference type="KEGG" id="pus:CKA81_01390"/>